<dbReference type="InterPro" id="IPR043148">
    <property type="entry name" value="TagF_C"/>
</dbReference>
<sequence>MSRDPRAPQATGTDPSADGTTRRVAMVVAAKRFVGVERLRGLVATAGLVGGSIALLVGALMPQVWVFLAAAVVSYVSDLYLHVSDPGFMRKLGRFRLGVTVRFLFRSSLLLIIMARVGWEHRQLFDVATILLPLLFIAQVTFTGMLSVVRRRRALPVATRNIVLGRLRIADAPPQWLMQGYGRQLLHLEILGVAGVVATLAVRNPWWALGGLGAALAVRAGLLLALLPHLARAMRFPSRNNVLRKVDYWFAQHRPEVVLYFSGSKDSAYQINMWLATLEQLDQRAVVILRERHTLDNLATTSLPVLCVPSAVHLMNMDLSSVRVALYPANVGKNIHMLREPHVKHVFIGHGDSDKIASVNPYSKVYDEVWVAGPAGRERYATAQVGVRDDEIVEVGRPQLSQVHTGPRQAPVPTVLYAPTWEGWTDDPGNTSLITAGPGIVKALLGSPLPVRVVYKPHPFTGTRDRKAKDAHLQITKMLDKANARLGAGERADQEAAAHAQGILAAIEDDLAEELERGRSERADDAQRSRDSAPGSGPRADRVAALQSERDREYWTAAGPLRHHVVGAYPHLYACFNEADMLISDISSVVADFLASGKAYALTDTARIGADEFRARNTAARAAYLLQPDKKRLAAGVRALVELLHDRRDDHFAEDRDQLRVYLLGPDHPDSRTRFQAATTDLVARSAERARVFEEQDERELAMSGFTELFTDDPDADPQPGHDAAAAPEPQAVLYGTVLQRHQS</sequence>
<keyword evidence="2" id="KW-0812">Transmembrane</keyword>
<dbReference type="AlphaFoldDB" id="A0AA41PWS7"/>
<keyword evidence="2" id="KW-1133">Transmembrane helix</keyword>
<feature type="transmembrane region" description="Helical" evidence="2">
    <location>
        <begin position="208"/>
        <end position="231"/>
    </location>
</feature>
<evidence type="ECO:0000256" key="1">
    <source>
        <dbReference type="SAM" id="MobiDB-lite"/>
    </source>
</evidence>
<feature type="transmembrane region" description="Helical" evidence="2">
    <location>
        <begin position="41"/>
        <end position="59"/>
    </location>
</feature>
<keyword evidence="4" id="KW-1185">Reference proteome</keyword>
<feature type="region of interest" description="Disordered" evidence="1">
    <location>
        <begin position="517"/>
        <end position="545"/>
    </location>
</feature>
<dbReference type="RefSeq" id="WP_235051410.1">
    <property type="nucleotide sequence ID" value="NZ_JAKFHA010000003.1"/>
</dbReference>
<keyword evidence="2" id="KW-0472">Membrane</keyword>
<dbReference type="EMBL" id="JAKFHA010000003">
    <property type="protein sequence ID" value="MCF2527269.1"/>
    <property type="molecule type" value="Genomic_DNA"/>
</dbReference>
<evidence type="ECO:0000313" key="3">
    <source>
        <dbReference type="EMBL" id="MCF2527269.1"/>
    </source>
</evidence>
<proteinExistence type="predicted"/>
<evidence type="ECO:0000313" key="4">
    <source>
        <dbReference type="Proteomes" id="UP001165378"/>
    </source>
</evidence>
<feature type="transmembrane region" description="Helical" evidence="2">
    <location>
        <begin position="65"/>
        <end position="83"/>
    </location>
</feature>
<protein>
    <recommendedName>
        <fullName evidence="5">Integral membrane protein</fullName>
    </recommendedName>
</protein>
<dbReference type="Proteomes" id="UP001165378">
    <property type="component" value="Unassembled WGS sequence"/>
</dbReference>
<name>A0AA41PWS7_9ACTN</name>
<feature type="region of interest" description="Disordered" evidence="1">
    <location>
        <begin position="709"/>
        <end position="729"/>
    </location>
</feature>
<evidence type="ECO:0008006" key="5">
    <source>
        <dbReference type="Google" id="ProtNLM"/>
    </source>
</evidence>
<feature type="transmembrane region" description="Helical" evidence="2">
    <location>
        <begin position="127"/>
        <end position="149"/>
    </location>
</feature>
<feature type="transmembrane region" description="Helical" evidence="2">
    <location>
        <begin position="95"/>
        <end position="115"/>
    </location>
</feature>
<evidence type="ECO:0000256" key="2">
    <source>
        <dbReference type="SAM" id="Phobius"/>
    </source>
</evidence>
<feature type="compositionally biased region" description="Basic and acidic residues" evidence="1">
    <location>
        <begin position="517"/>
        <end position="531"/>
    </location>
</feature>
<reference evidence="3" key="1">
    <citation type="submission" date="2022-01" db="EMBL/GenBank/DDBJ databases">
        <title>Genome-Based Taxonomic Classification of the Phylum Actinobacteria.</title>
        <authorList>
            <person name="Gao Y."/>
        </authorList>
    </citation>
    <scope>NUCLEOTIDE SEQUENCE</scope>
    <source>
        <strain evidence="3">KLBMP 8922</strain>
    </source>
</reference>
<dbReference type="Gene3D" id="3.40.50.12580">
    <property type="match status" value="1"/>
</dbReference>
<organism evidence="3 4">
    <name type="scientific">Yinghuangia soli</name>
    <dbReference type="NCBI Taxonomy" id="2908204"/>
    <lineage>
        <taxon>Bacteria</taxon>
        <taxon>Bacillati</taxon>
        <taxon>Actinomycetota</taxon>
        <taxon>Actinomycetes</taxon>
        <taxon>Kitasatosporales</taxon>
        <taxon>Streptomycetaceae</taxon>
        <taxon>Yinghuangia</taxon>
    </lineage>
</organism>
<comment type="caution">
    <text evidence="3">The sequence shown here is derived from an EMBL/GenBank/DDBJ whole genome shotgun (WGS) entry which is preliminary data.</text>
</comment>
<accession>A0AA41PWS7</accession>
<gene>
    <name evidence="3" type="ORF">LZ495_08585</name>
</gene>